<dbReference type="SUPFAM" id="SSF48452">
    <property type="entry name" value="TPR-like"/>
    <property type="match status" value="1"/>
</dbReference>
<dbReference type="PROSITE" id="PS51257">
    <property type="entry name" value="PROKAR_LIPOPROTEIN"/>
    <property type="match status" value="1"/>
</dbReference>
<reference evidence="1" key="1">
    <citation type="submission" date="2023-06" db="EMBL/GenBank/DDBJ databases">
        <title>Genomic of Parafulvivirga corallium.</title>
        <authorList>
            <person name="Wang G."/>
        </authorList>
    </citation>
    <scope>NUCLEOTIDE SEQUENCE</scope>
    <source>
        <strain evidence="1">BMA10</strain>
    </source>
</reference>
<dbReference type="RefSeq" id="WP_346754982.1">
    <property type="nucleotide sequence ID" value="NZ_JAUJEA010000014.1"/>
</dbReference>
<evidence type="ECO:0000313" key="2">
    <source>
        <dbReference type="Proteomes" id="UP001172082"/>
    </source>
</evidence>
<gene>
    <name evidence="1" type="ORF">QQ008_26450</name>
</gene>
<organism evidence="1 2">
    <name type="scientific">Splendidivirga corallicola</name>
    <dbReference type="NCBI Taxonomy" id="3051826"/>
    <lineage>
        <taxon>Bacteria</taxon>
        <taxon>Pseudomonadati</taxon>
        <taxon>Bacteroidota</taxon>
        <taxon>Cytophagia</taxon>
        <taxon>Cytophagales</taxon>
        <taxon>Splendidivirgaceae</taxon>
        <taxon>Splendidivirga</taxon>
    </lineage>
</organism>
<keyword evidence="1" id="KW-0449">Lipoprotein</keyword>
<evidence type="ECO:0000313" key="1">
    <source>
        <dbReference type="EMBL" id="MDN5204959.1"/>
    </source>
</evidence>
<name>A0ABT8KXR9_9BACT</name>
<dbReference type="InterPro" id="IPR011990">
    <property type="entry name" value="TPR-like_helical_dom_sf"/>
</dbReference>
<dbReference type="InterPro" id="IPR041662">
    <property type="entry name" value="SusD-like_2"/>
</dbReference>
<dbReference type="Pfam" id="PF12771">
    <property type="entry name" value="SusD-like_2"/>
    <property type="match status" value="1"/>
</dbReference>
<dbReference type="EMBL" id="JAUJEA010000014">
    <property type="protein sequence ID" value="MDN5204959.1"/>
    <property type="molecule type" value="Genomic_DNA"/>
</dbReference>
<dbReference type="Proteomes" id="UP001172082">
    <property type="component" value="Unassembled WGS sequence"/>
</dbReference>
<dbReference type="Gene3D" id="1.25.40.390">
    <property type="match status" value="1"/>
</dbReference>
<accession>A0ABT8KXR9</accession>
<comment type="caution">
    <text evidence="1">The sequence shown here is derived from an EMBL/GenBank/DDBJ whole genome shotgun (WGS) entry which is preliminary data.</text>
</comment>
<proteinExistence type="predicted"/>
<protein>
    <submittedName>
        <fullName evidence="1">SusD/RagB family nutrient-binding outer membrane lipoprotein</fullName>
    </submittedName>
</protein>
<sequence>MKRIINICFLTCAMIWLGACDSEFEEINTNPNKPETVTADLLLARVINVGANTIALEGFNEGNIVAQHTAKINFTDFDRYLWGSNSGLWNDFYSNLKDINNMLEIARESGNKSYEGIALIMKSWTFSVLTDNYGDIPYTEATRGKSDEILQPKYDAQEAIYDGLLADLEQANSLLAADGQAIAGDLLYGGDLLKWKKFANSLRIRLLMRISNKRDVSAQLQSIVSNQPIFESNADNARMEYLPTRPNTWPVHTWRVGGFDEHRMSLTMQGVLEDFEDPRQFIWFRATDASINTANPVYAGLSNGLSENNATNFNGGALNVSRLGTILYEEPNAVDAVVMQFAELQFMLAEAAQKDLISGSAEDLYNAGVQASFDHWNVAMPADYLSRTGVAYDGELETIITQKWISLFMNGWEAWYDYRRTGFPAVITPGPDNVNNDVVPVRYLYPDEQQTLNGTNYAAAVARQGADDINTKVWWEK</sequence>
<keyword evidence="2" id="KW-1185">Reference proteome</keyword>